<dbReference type="InterPro" id="IPR003676">
    <property type="entry name" value="SAUR_fam"/>
</dbReference>
<comment type="similarity">
    <text evidence="1">Belongs to the ARG7 family.</text>
</comment>
<gene>
    <name evidence="2" type="ORF">HS088_TW10G00607</name>
</gene>
<evidence type="ECO:0000313" key="3">
    <source>
        <dbReference type="Proteomes" id="UP000593562"/>
    </source>
</evidence>
<dbReference type="PANTHER" id="PTHR31374:SF311">
    <property type="entry name" value="SMALL AUXIN-UP RNA"/>
    <property type="match status" value="1"/>
</dbReference>
<evidence type="ECO:0000256" key="1">
    <source>
        <dbReference type="ARBA" id="ARBA00006974"/>
    </source>
</evidence>
<dbReference type="InParanoid" id="A0A7J7D5J6"/>
<proteinExistence type="inferred from homology"/>
<sequence length="102" mass="11606">MHATRVIKRFFMKSSDSSSDKVRRARKGCAAIYVGEEAKRYEVPVKYLSFPVFRELLLQEHGGGGIDGYFDSKIDGPLKVSCCTTSTFEQLLKIARQNLRDR</sequence>
<accession>A0A7J7D5J6</accession>
<name>A0A7J7D5J6_TRIWF</name>
<dbReference type="PANTHER" id="PTHR31374">
    <property type="entry name" value="AUXIN-INDUCED PROTEIN-LIKE-RELATED"/>
    <property type="match status" value="1"/>
</dbReference>
<dbReference type="EMBL" id="JAAARO010000010">
    <property type="protein sequence ID" value="KAF5741603.1"/>
    <property type="molecule type" value="Genomic_DNA"/>
</dbReference>
<dbReference type="Proteomes" id="UP000593562">
    <property type="component" value="Unassembled WGS sequence"/>
</dbReference>
<reference evidence="2 3" key="1">
    <citation type="journal article" date="2020" name="Nat. Commun.">
        <title>Genome of Tripterygium wilfordii and identification of cytochrome P450 involved in triptolide biosynthesis.</title>
        <authorList>
            <person name="Tu L."/>
            <person name="Su P."/>
            <person name="Zhang Z."/>
            <person name="Gao L."/>
            <person name="Wang J."/>
            <person name="Hu T."/>
            <person name="Zhou J."/>
            <person name="Zhang Y."/>
            <person name="Zhao Y."/>
            <person name="Liu Y."/>
            <person name="Song Y."/>
            <person name="Tong Y."/>
            <person name="Lu Y."/>
            <person name="Yang J."/>
            <person name="Xu C."/>
            <person name="Jia M."/>
            <person name="Peters R.J."/>
            <person name="Huang L."/>
            <person name="Gao W."/>
        </authorList>
    </citation>
    <scope>NUCLEOTIDE SEQUENCE [LARGE SCALE GENOMIC DNA]</scope>
    <source>
        <strain evidence="3">cv. XIE 37</strain>
        <tissue evidence="2">Leaf</tissue>
    </source>
</reference>
<dbReference type="GO" id="GO:0009733">
    <property type="term" value="P:response to auxin"/>
    <property type="evidence" value="ECO:0007669"/>
    <property type="project" value="InterPro"/>
</dbReference>
<keyword evidence="3" id="KW-1185">Reference proteome</keyword>
<dbReference type="Pfam" id="PF02519">
    <property type="entry name" value="Auxin_inducible"/>
    <property type="match status" value="1"/>
</dbReference>
<evidence type="ECO:0000313" key="2">
    <source>
        <dbReference type="EMBL" id="KAF5741603.1"/>
    </source>
</evidence>
<comment type="caution">
    <text evidence="2">The sequence shown here is derived from an EMBL/GenBank/DDBJ whole genome shotgun (WGS) entry which is preliminary data.</text>
</comment>
<protein>
    <submittedName>
        <fullName evidence="2">SAUR-like auxin-responsive protein family</fullName>
    </submittedName>
</protein>
<organism evidence="2 3">
    <name type="scientific">Tripterygium wilfordii</name>
    <name type="common">Thunder God vine</name>
    <dbReference type="NCBI Taxonomy" id="458696"/>
    <lineage>
        <taxon>Eukaryota</taxon>
        <taxon>Viridiplantae</taxon>
        <taxon>Streptophyta</taxon>
        <taxon>Embryophyta</taxon>
        <taxon>Tracheophyta</taxon>
        <taxon>Spermatophyta</taxon>
        <taxon>Magnoliopsida</taxon>
        <taxon>eudicotyledons</taxon>
        <taxon>Gunneridae</taxon>
        <taxon>Pentapetalae</taxon>
        <taxon>rosids</taxon>
        <taxon>fabids</taxon>
        <taxon>Celastrales</taxon>
        <taxon>Celastraceae</taxon>
        <taxon>Tripterygium</taxon>
    </lineage>
</organism>
<dbReference type="AlphaFoldDB" id="A0A7J7D5J6"/>